<evidence type="ECO:0000313" key="4">
    <source>
        <dbReference type="Proteomes" id="UP001220964"/>
    </source>
</evidence>
<organism evidence="3 4">
    <name type="scientific">Psychromarinibacter sediminicola</name>
    <dbReference type="NCBI Taxonomy" id="3033385"/>
    <lineage>
        <taxon>Bacteria</taxon>
        <taxon>Pseudomonadati</taxon>
        <taxon>Pseudomonadota</taxon>
        <taxon>Alphaproteobacteria</taxon>
        <taxon>Rhodobacterales</taxon>
        <taxon>Paracoccaceae</taxon>
        <taxon>Psychromarinibacter</taxon>
    </lineage>
</organism>
<evidence type="ECO:0000256" key="2">
    <source>
        <dbReference type="SAM" id="SignalP"/>
    </source>
</evidence>
<dbReference type="AlphaFoldDB" id="A0AAE3NS14"/>
<evidence type="ECO:0000313" key="3">
    <source>
        <dbReference type="EMBL" id="MDF0600569.1"/>
    </source>
</evidence>
<feature type="region of interest" description="Disordered" evidence="1">
    <location>
        <begin position="133"/>
        <end position="182"/>
    </location>
</feature>
<feature type="signal peptide" evidence="2">
    <location>
        <begin position="1"/>
        <end position="24"/>
    </location>
</feature>
<keyword evidence="2" id="KW-0732">Signal</keyword>
<dbReference type="Proteomes" id="UP001220964">
    <property type="component" value="Unassembled WGS sequence"/>
</dbReference>
<accession>A0AAE3NS14</accession>
<reference evidence="3" key="1">
    <citation type="submission" date="2023-03" db="EMBL/GenBank/DDBJ databases">
        <title>Multiphase analysis and comparison of six strains from genera Psychromarinibacter, Lutimaribacter, and Maritimibacter, including a novel species: Psychromarinibacter sediminicola sp. nov.</title>
        <authorList>
            <person name="Wang Y.-H."/>
            <person name="Ye M.-Q."/>
            <person name="Du Z.-J."/>
        </authorList>
    </citation>
    <scope>NUCLEOTIDE SEQUENCE</scope>
    <source>
        <strain evidence="3">C21-152</strain>
    </source>
</reference>
<dbReference type="InterPro" id="IPR009380">
    <property type="entry name" value="DUF1036"/>
</dbReference>
<dbReference type="RefSeq" id="WP_275566713.1">
    <property type="nucleotide sequence ID" value="NZ_JARGYC010000015.1"/>
</dbReference>
<sequence length="400" mass="44135">MRNAILRTLAAGALWAAMAGGAQAGLDVCNDTDVVQTVAIGFKGERDWTSEGWWNIDPGDCARVLGGDLTQRYYYYYAESVNENFQGQDYFFCASNEVFSIVGDTSCEQRGYETLSMREIDTGETAREFTLTLVDDGGKPTGGDKIAPKLEDGDNPDNTPGETITSTDTDTSGPGGPGSGEEVNEVVQDTTVVPPEDVPMSVSMEDLKTEIPQGNHGKPFETVALFQGCELEGGREFCSFHAGDWKMRVFYRGPTPERLMYALEELAINMPVLLKGDMVETKGNIAAIVVRGVEPRPGEDEESLLRAYIQGDWIDQGDGRWEMTVLGSEVYYRQDGDFSTHRFLRLAKECDGSNGQGPVLVQINADNNRRTCYRIDRAEGGVLELTDVRRGRSTTYRRIQ</sequence>
<dbReference type="Pfam" id="PF06282">
    <property type="entry name" value="DUF1036"/>
    <property type="match status" value="1"/>
</dbReference>
<gene>
    <name evidence="3" type="ORF">P1J78_07500</name>
</gene>
<feature type="chain" id="PRO_5042149879" evidence="2">
    <location>
        <begin position="25"/>
        <end position="400"/>
    </location>
</feature>
<keyword evidence="4" id="KW-1185">Reference proteome</keyword>
<evidence type="ECO:0000256" key="1">
    <source>
        <dbReference type="SAM" id="MobiDB-lite"/>
    </source>
</evidence>
<feature type="compositionally biased region" description="Low complexity" evidence="1">
    <location>
        <begin position="159"/>
        <end position="172"/>
    </location>
</feature>
<proteinExistence type="predicted"/>
<dbReference type="EMBL" id="JARGYC010000015">
    <property type="protein sequence ID" value="MDF0600569.1"/>
    <property type="molecule type" value="Genomic_DNA"/>
</dbReference>
<comment type="caution">
    <text evidence="3">The sequence shown here is derived from an EMBL/GenBank/DDBJ whole genome shotgun (WGS) entry which is preliminary data.</text>
</comment>
<name>A0AAE3NS14_9RHOB</name>
<protein>
    <submittedName>
        <fullName evidence="3">DUF1036 domain-containing protein</fullName>
    </submittedName>
</protein>